<evidence type="ECO:0000313" key="2">
    <source>
        <dbReference type="Proteomes" id="UP000006250"/>
    </source>
</evidence>
<proteinExistence type="predicted"/>
<dbReference type="OrthoDB" id="5453728at2"/>
<name>E1JX69_SOLFR</name>
<dbReference type="EMBL" id="AECZ01000013">
    <property type="protein sequence ID" value="EFL51034.1"/>
    <property type="molecule type" value="Genomic_DNA"/>
</dbReference>
<accession>E1JX69</accession>
<dbReference type="RefSeq" id="WP_005993805.1">
    <property type="nucleotide sequence ID" value="NZ_AECZ01000013.1"/>
</dbReference>
<gene>
    <name evidence="1" type="ORF">DesfrDRAFT_2193</name>
</gene>
<dbReference type="AlphaFoldDB" id="E1JX69"/>
<organism evidence="1 2">
    <name type="scientific">Solidesulfovibrio fructosivorans JJ]</name>
    <dbReference type="NCBI Taxonomy" id="596151"/>
    <lineage>
        <taxon>Bacteria</taxon>
        <taxon>Pseudomonadati</taxon>
        <taxon>Thermodesulfobacteriota</taxon>
        <taxon>Desulfovibrionia</taxon>
        <taxon>Desulfovibrionales</taxon>
        <taxon>Desulfovibrionaceae</taxon>
        <taxon>Solidesulfovibrio</taxon>
    </lineage>
</organism>
<evidence type="ECO:0008006" key="3">
    <source>
        <dbReference type="Google" id="ProtNLM"/>
    </source>
</evidence>
<reference evidence="1 2" key="1">
    <citation type="submission" date="2010-08" db="EMBL/GenBank/DDBJ databases">
        <title>The draft genome of Desulfovibrio fructosovorans JJ.</title>
        <authorList>
            <consortium name="US DOE Joint Genome Institute (JGI-PGF)"/>
            <person name="Lucas S."/>
            <person name="Copeland A."/>
            <person name="Lapidus A."/>
            <person name="Cheng J.-F."/>
            <person name="Bruce D."/>
            <person name="Goodwin L."/>
            <person name="Pitluck S."/>
            <person name="Land M.L."/>
            <person name="Hauser L."/>
            <person name="Chang Y.-J."/>
            <person name="Jeffries C."/>
            <person name="Wall J.D."/>
            <person name="Stahl D.A."/>
            <person name="Arkin A.P."/>
            <person name="Dehal P."/>
            <person name="Stolyar S.M."/>
            <person name="Hazen T.C."/>
            <person name="Woyke T.J."/>
        </authorList>
    </citation>
    <scope>NUCLEOTIDE SEQUENCE [LARGE SCALE GENOMIC DNA]</scope>
    <source>
        <strain evidence="1 2">JJ</strain>
    </source>
</reference>
<keyword evidence="2" id="KW-1185">Reference proteome</keyword>
<dbReference type="eggNOG" id="ENOG5032DFA">
    <property type="taxonomic scope" value="Bacteria"/>
</dbReference>
<protein>
    <recommendedName>
        <fullName evidence="3">Response regulator receiver protein</fullName>
    </recommendedName>
</protein>
<comment type="caution">
    <text evidence="1">The sequence shown here is derived from an EMBL/GenBank/DDBJ whole genome shotgun (WGS) entry which is preliminary data.</text>
</comment>
<sequence>MPPAGVCIISPDIIDLAVMAGVLSGKYPVVAARDYEEALRLMGSRRICRLAYYEVGEDADAAVADMYALSRRGMEVVALFHPPCPTVVRQATAKGRIQGLCPLPILPESLLAQTRETLCRIPPAPTPHNQEPCILTQEEIDFLRDPIVLSPRFEE</sequence>
<dbReference type="Proteomes" id="UP000006250">
    <property type="component" value="Unassembled WGS sequence"/>
</dbReference>
<evidence type="ECO:0000313" key="1">
    <source>
        <dbReference type="EMBL" id="EFL51034.1"/>
    </source>
</evidence>